<proteinExistence type="inferred from homology"/>
<sequence>MQGFRSRLSNLASRISGGKRSGGGGEGERGHRGGNAPSAHTVTATEPFDASSEDQGGGAAVELSAPLPPLNFKSHSPADGVFAICNSSDEEEDGTEDGDDEAVGGNIPSSSRHLSPLTCSDNRRASSPAGALTGGGVSFRLGKSDAEEEGETQTGGEPRALFQRLRSSSTSRLNLNFNSHSPSASSAAHDEKATPHAIGGAGEAGGTGRRTDFTPSAFRSDGNLPHPQQQQQQARARQQHRGVAAALSYDAKTDGPAVLCVLLVAFHHLHGPMIEYVYPPDSFRLHSSAAGGHTEGGGEGQKNDGGKGAAGGTEGKEGGADGEREGEEGVDFEEDESVHPEFVHVPLTVWRRQPRRVKGSAGWKRDLRSVRKFIAFLALPDAGHHGERDTVFFCLPAVSGRLLFGVSCFRAVAADQLMHKEKDVTRGVVQKSVCVVSQVPFFGTLLLQLDSATEAFVLQRDFRNTELLEALWRQLNARDFSRLPLLHLYDLSLTQCVVMPPSSPRTQQQGGGQTGKAQQGAVGGTEREQAESGEASVVSQGNRKERKGIMTLPDDGSTPVQAEGQTASSSSAAAAATSDPRDTSSPPVPSTTPGGSGGGGAFRLNAPPPLFDERERERESSLALILRPQKLLMLIKALLLETKIVFYSSSAVKSSSAVLSLLSFVPGQSLSSCETRKKIV</sequence>
<feature type="compositionally biased region" description="Acidic residues" evidence="2">
    <location>
        <begin position="324"/>
        <end position="335"/>
    </location>
</feature>
<comment type="similarity">
    <text evidence="1">Belongs to the AVL9 family.</text>
</comment>
<feature type="compositionally biased region" description="Low complexity" evidence="2">
    <location>
        <begin position="173"/>
        <end position="187"/>
    </location>
</feature>
<feature type="region of interest" description="Disordered" evidence="2">
    <location>
        <begin position="288"/>
        <end position="335"/>
    </location>
</feature>
<dbReference type="PANTHER" id="PTHR31017">
    <property type="entry name" value="LATE SECRETORY PATHWAY PROTEIN AVL9-RELATED"/>
    <property type="match status" value="1"/>
</dbReference>
<feature type="compositionally biased region" description="Gly residues" evidence="2">
    <location>
        <begin position="199"/>
        <end position="208"/>
    </location>
</feature>
<organism evidence="4">
    <name type="scientific">Chromera velia CCMP2878</name>
    <dbReference type="NCBI Taxonomy" id="1169474"/>
    <lineage>
        <taxon>Eukaryota</taxon>
        <taxon>Sar</taxon>
        <taxon>Alveolata</taxon>
        <taxon>Colpodellida</taxon>
        <taxon>Chromeraceae</taxon>
        <taxon>Chromera</taxon>
    </lineage>
</organism>
<feature type="compositionally biased region" description="Polar residues" evidence="2">
    <location>
        <begin position="107"/>
        <end position="120"/>
    </location>
</feature>
<feature type="region of interest" description="Disordered" evidence="2">
    <location>
        <begin position="1"/>
        <end position="160"/>
    </location>
</feature>
<dbReference type="PROSITE" id="PS50211">
    <property type="entry name" value="DENN"/>
    <property type="match status" value="1"/>
</dbReference>
<name>A0A0K6S9J7_9ALVE</name>
<dbReference type="GO" id="GO:0005737">
    <property type="term" value="C:cytoplasm"/>
    <property type="evidence" value="ECO:0007669"/>
    <property type="project" value="TreeGrafter"/>
</dbReference>
<evidence type="ECO:0000313" key="4">
    <source>
        <dbReference type="EMBL" id="CUC10259.1"/>
    </source>
</evidence>
<evidence type="ECO:0000259" key="3">
    <source>
        <dbReference type="PROSITE" id="PS50211"/>
    </source>
</evidence>
<reference evidence="4" key="1">
    <citation type="submission" date="2014-11" db="EMBL/GenBank/DDBJ databases">
        <title>Molecular phylogeny of cliff fern family Woodsiaceae with morphological implications.</title>
        <authorList>
            <person name="Shao Y.-Z."/>
            <person name="Wei R."/>
            <person name="Zhang X.-C."/>
        </authorList>
    </citation>
    <scope>NUCLEOTIDE SEQUENCE</scope>
</reference>
<dbReference type="InterPro" id="IPR051731">
    <property type="entry name" value="DENND11/AVL9_GEFs"/>
</dbReference>
<dbReference type="EMBL" id="CDMZ01003324">
    <property type="protein sequence ID" value="CUC10259.1"/>
    <property type="molecule type" value="Genomic_DNA"/>
</dbReference>
<feature type="compositionally biased region" description="Basic and acidic residues" evidence="2">
    <location>
        <begin position="314"/>
        <end position="323"/>
    </location>
</feature>
<dbReference type="AlphaFoldDB" id="A0A0K6S9J7"/>
<dbReference type="InterPro" id="IPR018307">
    <property type="entry name" value="ABL9/DENND6_dom"/>
</dbReference>
<feature type="region of interest" description="Disordered" evidence="2">
    <location>
        <begin position="500"/>
        <end position="608"/>
    </location>
</feature>
<gene>
    <name evidence="4" type="ORF">Cvel_1222.t2.CR1</name>
</gene>
<feature type="non-terminal residue" evidence="4">
    <location>
        <position position="680"/>
    </location>
</feature>
<dbReference type="PANTHER" id="PTHR31017:SF1">
    <property type="entry name" value="LATE SECRETORY PATHWAY PROTEIN AVL9 HOMOLOG"/>
    <property type="match status" value="1"/>
</dbReference>
<feature type="compositionally biased region" description="Low complexity" evidence="2">
    <location>
        <begin position="566"/>
        <end position="578"/>
    </location>
</feature>
<feature type="domain" description="UDENN" evidence="3">
    <location>
        <begin position="331"/>
        <end position="680"/>
    </location>
</feature>
<evidence type="ECO:0000256" key="2">
    <source>
        <dbReference type="SAM" id="MobiDB-lite"/>
    </source>
</evidence>
<dbReference type="InterPro" id="IPR037516">
    <property type="entry name" value="Tripartite_DENN"/>
</dbReference>
<feature type="compositionally biased region" description="Acidic residues" evidence="2">
    <location>
        <begin position="88"/>
        <end position="102"/>
    </location>
</feature>
<accession>A0A0K6S9J7</accession>
<evidence type="ECO:0000256" key="1">
    <source>
        <dbReference type="ARBA" id="ARBA00038178"/>
    </source>
</evidence>
<dbReference type="Pfam" id="PF09794">
    <property type="entry name" value="Avl9"/>
    <property type="match status" value="1"/>
</dbReference>
<protein>
    <recommendedName>
        <fullName evidence="3">UDENN domain-containing protein</fullName>
    </recommendedName>
</protein>
<feature type="region of interest" description="Disordered" evidence="2">
    <location>
        <begin position="173"/>
        <end position="241"/>
    </location>
</feature>